<dbReference type="EMBL" id="CP097562">
    <property type="protein sequence ID" value="USF23382.1"/>
    <property type="molecule type" value="Genomic_DNA"/>
</dbReference>
<accession>V2QB06</accession>
<dbReference type="InterPro" id="IPR003953">
    <property type="entry name" value="FAD-dep_OxRdtase_2_FAD-bd"/>
</dbReference>
<dbReference type="NCBIfam" id="TIGR03378">
    <property type="entry name" value="glycerol3P_GlpB"/>
    <property type="match status" value="1"/>
</dbReference>
<organism evidence="2 3">
    <name type="scientific">Mucispirillum schaedleri ASF457</name>
    <dbReference type="NCBI Taxonomy" id="1379858"/>
    <lineage>
        <taxon>Bacteria</taxon>
        <taxon>Pseudomonadati</taxon>
        <taxon>Deferribacterota</taxon>
        <taxon>Deferribacteres</taxon>
        <taxon>Deferribacterales</taxon>
        <taxon>Mucispirillaceae</taxon>
        <taxon>Mucispirillum</taxon>
    </lineage>
</organism>
<gene>
    <name evidence="2" type="primary">glpB</name>
    <name evidence="2" type="ORF">N508_000440</name>
</gene>
<evidence type="ECO:0000313" key="3">
    <source>
        <dbReference type="Proteomes" id="UP000017429"/>
    </source>
</evidence>
<dbReference type="AlphaFoldDB" id="V2QB06"/>
<evidence type="ECO:0000313" key="2">
    <source>
        <dbReference type="EMBL" id="USF23382.1"/>
    </source>
</evidence>
<keyword evidence="2" id="KW-0560">Oxidoreductase</keyword>
<proteinExistence type="predicted"/>
<dbReference type="Proteomes" id="UP000017429">
    <property type="component" value="Chromosome"/>
</dbReference>
<dbReference type="eggNOG" id="COG3075">
    <property type="taxonomic scope" value="Bacteria"/>
</dbReference>
<dbReference type="InterPro" id="IPR036188">
    <property type="entry name" value="FAD/NAD-bd_sf"/>
</dbReference>
<dbReference type="SUPFAM" id="SSF51905">
    <property type="entry name" value="FAD/NAD(P)-binding domain"/>
    <property type="match status" value="1"/>
</dbReference>
<reference evidence="2" key="3">
    <citation type="submission" date="2022-06" db="EMBL/GenBank/DDBJ databases">
        <title>Resources to Facilitate Use of the Altered Schaedler Flora (ASF) Mouse Model to Study Microbiome Function.</title>
        <authorList>
            <person name="Proctor A."/>
            <person name="Parvinroo S."/>
            <person name="Richie T."/>
            <person name="Jia X."/>
            <person name="Lee S.T.M."/>
            <person name="Karp P.D."/>
            <person name="Paley S."/>
            <person name="Kostic A.D."/>
            <person name="Pierre J.F."/>
            <person name="Wannemuehler M.J."/>
            <person name="Phillips G.J."/>
        </authorList>
    </citation>
    <scope>NUCLEOTIDE SEQUENCE</scope>
    <source>
        <strain evidence="2">ASF457</strain>
    </source>
</reference>
<feature type="domain" description="FAD-dependent oxidoreductase 2 FAD-binding" evidence="1">
    <location>
        <begin position="5"/>
        <end position="405"/>
    </location>
</feature>
<dbReference type="Pfam" id="PF00890">
    <property type="entry name" value="FAD_binding_2"/>
    <property type="match status" value="1"/>
</dbReference>
<dbReference type="PIRSF" id="PIRSF000141">
    <property type="entry name" value="Anaerobic_G3P_dh"/>
    <property type="match status" value="1"/>
</dbReference>
<dbReference type="PANTHER" id="PTHR43400">
    <property type="entry name" value="FUMARATE REDUCTASE"/>
    <property type="match status" value="1"/>
</dbReference>
<name>V2QB06_9BACT</name>
<reference evidence="2" key="2">
    <citation type="submission" date="2022-05" db="EMBL/GenBank/DDBJ databases">
        <authorList>
            <person name="Proctor A.L."/>
            <person name="Phillips G.J."/>
            <person name="Wannemuehler M.J."/>
        </authorList>
    </citation>
    <scope>NUCLEOTIDE SEQUENCE</scope>
    <source>
        <strain evidence="2">ASF457</strain>
    </source>
</reference>
<keyword evidence="3" id="KW-1185">Reference proteome</keyword>
<dbReference type="InterPro" id="IPR009158">
    <property type="entry name" value="G3P_DH_GlpB_su"/>
</dbReference>
<dbReference type="KEGG" id="msch:N508_000440"/>
<protein>
    <submittedName>
        <fullName evidence="2">Anaerobic glycerol-3-phosphate dehydrogenase subunit B</fullName>
        <ecNumber evidence="2">1.1.5.3</ecNumber>
    </submittedName>
</protein>
<dbReference type="GO" id="GO:0004368">
    <property type="term" value="F:glycerol-3-phosphate dehydrogenase (quinone) activity"/>
    <property type="evidence" value="ECO:0007669"/>
    <property type="project" value="UniProtKB-EC"/>
</dbReference>
<reference evidence="2" key="1">
    <citation type="journal article" date="2014" name="Genome Announc.">
        <title>Draft genome sequences of the altered schaedler flora, a defined bacterial community from gnotobiotic mice.</title>
        <authorList>
            <person name="Wannemuehler M.J."/>
            <person name="Overstreet A.M."/>
            <person name="Ward D.V."/>
            <person name="Phillips G.J."/>
        </authorList>
    </citation>
    <scope>NUCLEOTIDE SEQUENCE</scope>
    <source>
        <strain evidence="2">ASF457</strain>
    </source>
</reference>
<dbReference type="InterPro" id="IPR050315">
    <property type="entry name" value="FAD-oxidoreductase_2"/>
</dbReference>
<dbReference type="Gene3D" id="3.50.50.60">
    <property type="entry name" value="FAD/NAD(P)-binding domain"/>
    <property type="match status" value="2"/>
</dbReference>
<dbReference type="RefSeq" id="WP_023276449.1">
    <property type="nucleotide sequence ID" value="NZ_CP097562.1"/>
</dbReference>
<dbReference type="GO" id="GO:0009331">
    <property type="term" value="C:glycerol-3-phosphate dehydrogenase (FAD) complex"/>
    <property type="evidence" value="ECO:0007669"/>
    <property type="project" value="InterPro"/>
</dbReference>
<sequence>MRHSDVLVVGAGMAGLMAAVTAAKSGASVSVLSEGAGVISIGSGAVDFLGYVNGKKITDNPFNHLSELGEMHPYNIIGAENIKNAFASLVEISNANGYEIKMNEEGLNHTAISIAGTTKPTYICSESNNASRILKAKKILFAGVEYLKDSQPALAVKQAKQYKIFADAEINSALLKSPFGKTHRVLNCLDLARYVDKEEGFNWLKSELSKAAAGYDAVIIPPICGTINYTKHFKELQNLGFILVEAVSIPPGVGGYRLRHALINEAKKLNVKFIENCNVQRAVIENGKCKSVIALHNNIAGALETEYTADNFIIATGGIIGNGIASTPDKVYETIFNITIDSPVSVEERSDKNVFGSHLFARFGVKVNSKLQALDSKGSPLYDNVFFAGNTIAGYDFPTEKSGYGVACSTGYTAALSALASK</sequence>
<evidence type="ECO:0000259" key="1">
    <source>
        <dbReference type="Pfam" id="PF00890"/>
    </source>
</evidence>
<dbReference type="EC" id="1.1.5.3" evidence="2"/>